<reference evidence="2" key="1">
    <citation type="journal article" date="2023" name="Mol. Biol. Evol.">
        <title>Third-Generation Sequencing Reveals the Adaptive Role of the Epigenome in Three Deep-Sea Polychaetes.</title>
        <authorList>
            <person name="Perez M."/>
            <person name="Aroh O."/>
            <person name="Sun Y."/>
            <person name="Lan Y."/>
            <person name="Juniper S.K."/>
            <person name="Young C.R."/>
            <person name="Angers B."/>
            <person name="Qian P.Y."/>
        </authorList>
    </citation>
    <scope>NUCLEOTIDE SEQUENCE</scope>
    <source>
        <strain evidence="2">R07B-5</strain>
    </source>
</reference>
<protein>
    <submittedName>
        <fullName evidence="2">Uncharacterized protein</fullName>
    </submittedName>
</protein>
<proteinExistence type="predicted"/>
<feature type="compositionally biased region" description="Low complexity" evidence="1">
    <location>
        <begin position="66"/>
        <end position="77"/>
    </location>
</feature>
<accession>A0AAD9NK98</accession>
<comment type="caution">
    <text evidence="2">The sequence shown here is derived from an EMBL/GenBank/DDBJ whole genome shotgun (WGS) entry which is preliminary data.</text>
</comment>
<organism evidence="2 3">
    <name type="scientific">Ridgeia piscesae</name>
    <name type="common">Tubeworm</name>
    <dbReference type="NCBI Taxonomy" id="27915"/>
    <lineage>
        <taxon>Eukaryota</taxon>
        <taxon>Metazoa</taxon>
        <taxon>Spiralia</taxon>
        <taxon>Lophotrochozoa</taxon>
        <taxon>Annelida</taxon>
        <taxon>Polychaeta</taxon>
        <taxon>Sedentaria</taxon>
        <taxon>Canalipalpata</taxon>
        <taxon>Sabellida</taxon>
        <taxon>Siboglinidae</taxon>
        <taxon>Ridgeia</taxon>
    </lineage>
</organism>
<feature type="compositionally biased region" description="Polar residues" evidence="1">
    <location>
        <begin position="141"/>
        <end position="160"/>
    </location>
</feature>
<feature type="compositionally biased region" description="Low complexity" evidence="1">
    <location>
        <begin position="40"/>
        <end position="50"/>
    </location>
</feature>
<evidence type="ECO:0000256" key="1">
    <source>
        <dbReference type="SAM" id="MobiDB-lite"/>
    </source>
</evidence>
<name>A0AAD9NK98_RIDPI</name>
<evidence type="ECO:0000313" key="2">
    <source>
        <dbReference type="EMBL" id="KAK2173422.1"/>
    </source>
</evidence>
<keyword evidence="3" id="KW-1185">Reference proteome</keyword>
<sequence length="172" mass="18752">MSDSDYSDSDTDLDTFLVNHRHSAVSSSNSVSQRLTQRLVSVSSTESSTSNQRRSASVTTDESELVTVTTTGTSSRRNAQRENIVNGFRCFTPEVADSVMATDGSSTISFLSLASEDSDTLTVSSQYSNCWSPTSSMLERSVSQQDSVRSDRSPTLSPQTTRKKVYADGQYI</sequence>
<feature type="compositionally biased region" description="Polar residues" evidence="1">
    <location>
        <begin position="51"/>
        <end position="60"/>
    </location>
</feature>
<dbReference type="AlphaFoldDB" id="A0AAD9NK98"/>
<feature type="region of interest" description="Disordered" evidence="1">
    <location>
        <begin position="22"/>
        <end position="79"/>
    </location>
</feature>
<evidence type="ECO:0000313" key="3">
    <source>
        <dbReference type="Proteomes" id="UP001209878"/>
    </source>
</evidence>
<gene>
    <name evidence="2" type="ORF">NP493_876g00019</name>
</gene>
<dbReference type="Proteomes" id="UP001209878">
    <property type="component" value="Unassembled WGS sequence"/>
</dbReference>
<dbReference type="EMBL" id="JAODUO010000876">
    <property type="protein sequence ID" value="KAK2173422.1"/>
    <property type="molecule type" value="Genomic_DNA"/>
</dbReference>
<feature type="region of interest" description="Disordered" evidence="1">
    <location>
        <begin position="141"/>
        <end position="162"/>
    </location>
</feature>